<gene>
    <name evidence="10" type="primary">engB</name>
    <name evidence="12" type="ordered locus">Deba_0093</name>
</gene>
<evidence type="ECO:0000313" key="12">
    <source>
        <dbReference type="EMBL" id="ADK83472.1"/>
    </source>
</evidence>
<evidence type="ECO:0000256" key="2">
    <source>
        <dbReference type="ARBA" id="ARBA00009638"/>
    </source>
</evidence>
<evidence type="ECO:0000256" key="7">
    <source>
        <dbReference type="ARBA" id="ARBA00023134"/>
    </source>
</evidence>
<keyword evidence="8 10" id="KW-0717">Septation</keyword>
<keyword evidence="4" id="KW-0479">Metal-binding</keyword>
<dbReference type="CDD" id="cd01876">
    <property type="entry name" value="YihA_EngB"/>
    <property type="match status" value="1"/>
</dbReference>
<dbReference type="EMBL" id="CP002085">
    <property type="protein sequence ID" value="ADK83472.1"/>
    <property type="molecule type" value="Genomic_DNA"/>
</dbReference>
<keyword evidence="6" id="KW-0460">Magnesium</keyword>
<dbReference type="HAMAP" id="MF_00321">
    <property type="entry name" value="GTPase_EngB"/>
    <property type="match status" value="1"/>
</dbReference>
<evidence type="ECO:0000259" key="11">
    <source>
        <dbReference type="PROSITE" id="PS51706"/>
    </source>
</evidence>
<dbReference type="InterPro" id="IPR006073">
    <property type="entry name" value="GTP-bd"/>
</dbReference>
<dbReference type="GO" id="GO:0000917">
    <property type="term" value="P:division septum assembly"/>
    <property type="evidence" value="ECO:0007669"/>
    <property type="project" value="UniProtKB-KW"/>
</dbReference>
<dbReference type="PROSITE" id="PS51706">
    <property type="entry name" value="G_ENGB"/>
    <property type="match status" value="1"/>
</dbReference>
<protein>
    <recommendedName>
        <fullName evidence="10">Probable GTP-binding protein EngB</fullName>
    </recommendedName>
</protein>
<comment type="cofactor">
    <cofactor evidence="1">
        <name>Mg(2+)</name>
        <dbReference type="ChEBI" id="CHEBI:18420"/>
    </cofactor>
</comment>
<name>E1QDF3_DESB2</name>
<evidence type="ECO:0000313" key="13">
    <source>
        <dbReference type="Proteomes" id="UP000009047"/>
    </source>
</evidence>
<evidence type="ECO:0000256" key="5">
    <source>
        <dbReference type="ARBA" id="ARBA00022741"/>
    </source>
</evidence>
<comment type="function">
    <text evidence="10">Necessary for normal cell division and for the maintenance of normal septation.</text>
</comment>
<evidence type="ECO:0000256" key="4">
    <source>
        <dbReference type="ARBA" id="ARBA00022723"/>
    </source>
</evidence>
<keyword evidence="13" id="KW-1185">Reference proteome</keyword>
<dbReference type="KEGG" id="dbr:Deba_0093"/>
<dbReference type="NCBIfam" id="TIGR03598">
    <property type="entry name" value="GTPase_YsxC"/>
    <property type="match status" value="1"/>
</dbReference>
<proteinExistence type="inferred from homology"/>
<dbReference type="Gene3D" id="3.40.50.300">
    <property type="entry name" value="P-loop containing nucleotide triphosphate hydrolases"/>
    <property type="match status" value="1"/>
</dbReference>
<organism evidence="12 13">
    <name type="scientific">Desulfarculus baarsii (strain ATCC 33931 / DSM 2075 / LMG 7858 / VKM B-1802 / 2st14)</name>
    <dbReference type="NCBI Taxonomy" id="644282"/>
    <lineage>
        <taxon>Bacteria</taxon>
        <taxon>Pseudomonadati</taxon>
        <taxon>Thermodesulfobacteriota</taxon>
        <taxon>Desulfarculia</taxon>
        <taxon>Desulfarculales</taxon>
        <taxon>Desulfarculaceae</taxon>
        <taxon>Desulfarculus</taxon>
    </lineage>
</organism>
<dbReference type="eggNOG" id="COG0218">
    <property type="taxonomic scope" value="Bacteria"/>
</dbReference>
<evidence type="ECO:0000256" key="9">
    <source>
        <dbReference type="ARBA" id="ARBA00023306"/>
    </source>
</evidence>
<evidence type="ECO:0000256" key="10">
    <source>
        <dbReference type="HAMAP-Rule" id="MF_00321"/>
    </source>
</evidence>
<keyword evidence="3 10" id="KW-0132">Cell division</keyword>
<dbReference type="GO" id="GO:0046872">
    <property type="term" value="F:metal ion binding"/>
    <property type="evidence" value="ECO:0007669"/>
    <property type="project" value="UniProtKB-KW"/>
</dbReference>
<evidence type="ECO:0000256" key="1">
    <source>
        <dbReference type="ARBA" id="ARBA00001946"/>
    </source>
</evidence>
<evidence type="ECO:0000256" key="8">
    <source>
        <dbReference type="ARBA" id="ARBA00023210"/>
    </source>
</evidence>
<dbReference type="RefSeq" id="WP_013256928.1">
    <property type="nucleotide sequence ID" value="NC_014365.1"/>
</dbReference>
<dbReference type="AlphaFoldDB" id="E1QDF3"/>
<dbReference type="PANTHER" id="PTHR11649:SF13">
    <property type="entry name" value="ENGB-TYPE G DOMAIN-CONTAINING PROTEIN"/>
    <property type="match status" value="1"/>
</dbReference>
<dbReference type="GO" id="GO:0005525">
    <property type="term" value="F:GTP binding"/>
    <property type="evidence" value="ECO:0007669"/>
    <property type="project" value="UniProtKB-UniRule"/>
</dbReference>
<dbReference type="PANTHER" id="PTHR11649">
    <property type="entry name" value="MSS1/TRME-RELATED GTP-BINDING PROTEIN"/>
    <property type="match status" value="1"/>
</dbReference>
<keyword evidence="7 10" id="KW-0342">GTP-binding</keyword>
<sequence>MDFVLHESAFMQSAVGPGGYPEPGPPEFAFAGRSNVGKSSLINCLLRRKNLVKVSQRPGRTQQINFFALNNDALRFVDLPGYGFAKVPLAIKAGWKKMIESYLESRPTLKAVVVIVDIRREPSPDDLMLLGWLLSLGLPAVVAVTKADKLSRNQAAQRLAKLRPQLAPYDAAPVVCSAVTGQGRQELWERLLARLAD</sequence>
<comment type="similarity">
    <text evidence="2 10">Belongs to the TRAFAC class TrmE-Era-EngA-EngB-Septin-like GTPase superfamily. EngB GTPase family.</text>
</comment>
<evidence type="ECO:0000256" key="6">
    <source>
        <dbReference type="ARBA" id="ARBA00022842"/>
    </source>
</evidence>
<dbReference type="Proteomes" id="UP000009047">
    <property type="component" value="Chromosome"/>
</dbReference>
<dbReference type="InterPro" id="IPR027417">
    <property type="entry name" value="P-loop_NTPase"/>
</dbReference>
<accession>E1QDF3</accession>
<keyword evidence="9 10" id="KW-0131">Cell cycle</keyword>
<keyword evidence="5 10" id="KW-0547">Nucleotide-binding</keyword>
<reference evidence="12 13" key="1">
    <citation type="journal article" date="2010" name="Stand. Genomic Sci.">
        <title>Complete genome sequence of Desulfarculus baarsii type strain (2st14).</title>
        <authorList>
            <person name="Sun H."/>
            <person name="Spring S."/>
            <person name="Lapidus A."/>
            <person name="Davenport K."/>
            <person name="Del Rio T.G."/>
            <person name="Tice H."/>
            <person name="Nolan M."/>
            <person name="Copeland A."/>
            <person name="Cheng J.F."/>
            <person name="Lucas S."/>
            <person name="Tapia R."/>
            <person name="Goodwin L."/>
            <person name="Pitluck S."/>
            <person name="Ivanova N."/>
            <person name="Pagani I."/>
            <person name="Mavromatis K."/>
            <person name="Ovchinnikova G."/>
            <person name="Pati A."/>
            <person name="Chen A."/>
            <person name="Palaniappan K."/>
            <person name="Hauser L."/>
            <person name="Chang Y.J."/>
            <person name="Jeffries C.D."/>
            <person name="Detter J.C."/>
            <person name="Han C."/>
            <person name="Rohde M."/>
            <person name="Brambilla E."/>
            <person name="Goker M."/>
            <person name="Woyke T."/>
            <person name="Bristow J."/>
            <person name="Eisen J.A."/>
            <person name="Markowitz V."/>
            <person name="Hugenholtz P."/>
            <person name="Kyrpides N.C."/>
            <person name="Klenk H.P."/>
            <person name="Land M."/>
        </authorList>
    </citation>
    <scope>NUCLEOTIDE SEQUENCE [LARGE SCALE GENOMIC DNA]</scope>
    <source>
        <strain evidence="13">ATCC 33931 / DSM 2075 / LMG 7858 / VKM B-1802 / 2st14</strain>
    </source>
</reference>
<evidence type="ECO:0000256" key="3">
    <source>
        <dbReference type="ARBA" id="ARBA00022618"/>
    </source>
</evidence>
<dbReference type="HOGENOM" id="CLU_033732_3_0_7"/>
<dbReference type="InterPro" id="IPR019987">
    <property type="entry name" value="GTP-bd_ribosome_bio_YsxC"/>
</dbReference>
<feature type="domain" description="EngB-type G" evidence="11">
    <location>
        <begin position="24"/>
        <end position="197"/>
    </location>
</feature>
<dbReference type="SUPFAM" id="SSF52540">
    <property type="entry name" value="P-loop containing nucleoside triphosphate hydrolases"/>
    <property type="match status" value="1"/>
</dbReference>
<dbReference type="GO" id="GO:0005829">
    <property type="term" value="C:cytosol"/>
    <property type="evidence" value="ECO:0007669"/>
    <property type="project" value="TreeGrafter"/>
</dbReference>
<dbReference type="Pfam" id="PF01926">
    <property type="entry name" value="MMR_HSR1"/>
    <property type="match status" value="1"/>
</dbReference>
<dbReference type="STRING" id="644282.Deba_0093"/>
<dbReference type="InterPro" id="IPR030393">
    <property type="entry name" value="G_ENGB_dom"/>
</dbReference>